<dbReference type="InterPro" id="IPR014746">
    <property type="entry name" value="Gln_synth/guanido_kin_cat_dom"/>
</dbReference>
<dbReference type="HAMAP" id="MF_00578">
    <property type="entry name" value="Glu_cys_ligase"/>
    <property type="match status" value="1"/>
</dbReference>
<protein>
    <recommendedName>
        <fullName evidence="8">Glutamate--cysteine ligase</fullName>
        <ecNumber evidence="8">6.3.2.2</ecNumber>
    </recommendedName>
    <alternativeName>
        <fullName evidence="8">Gamma-ECS</fullName>
        <shortName evidence="8">GCS</shortName>
    </alternativeName>
    <alternativeName>
        <fullName evidence="8">Gamma-glutamylcysteine synthetase</fullName>
    </alternativeName>
</protein>
<evidence type="ECO:0000256" key="7">
    <source>
        <dbReference type="ARBA" id="ARBA00048819"/>
    </source>
</evidence>
<evidence type="ECO:0000256" key="3">
    <source>
        <dbReference type="ARBA" id="ARBA00022598"/>
    </source>
</evidence>
<dbReference type="EC" id="6.3.2.2" evidence="8"/>
<evidence type="ECO:0000313" key="11">
    <source>
        <dbReference type="EMBL" id="GAA3898931.1"/>
    </source>
</evidence>
<accession>A0ABP7LDP9</accession>
<gene>
    <name evidence="11" type="primary">gshA_2</name>
    <name evidence="8" type="synonym">gshA</name>
    <name evidence="11" type="ORF">GCM10022228_06880</name>
</gene>
<evidence type="ECO:0000256" key="1">
    <source>
        <dbReference type="ARBA" id="ARBA00005006"/>
    </source>
</evidence>
<evidence type="ECO:0000256" key="5">
    <source>
        <dbReference type="ARBA" id="ARBA00022741"/>
    </source>
</evidence>
<keyword evidence="3 8" id="KW-0436">Ligase</keyword>
<reference evidence="12" key="1">
    <citation type="journal article" date="2019" name="Int. J. Syst. Evol. Microbiol.">
        <title>The Global Catalogue of Microorganisms (GCM) 10K type strain sequencing project: providing services to taxonomists for standard genome sequencing and annotation.</title>
        <authorList>
            <consortium name="The Broad Institute Genomics Platform"/>
            <consortium name="The Broad Institute Genome Sequencing Center for Infectious Disease"/>
            <person name="Wu L."/>
            <person name="Ma J."/>
        </authorList>
    </citation>
    <scope>NUCLEOTIDE SEQUENCE [LARGE SCALE GENOMIC DNA]</scope>
    <source>
        <strain evidence="12">JCM 16914</strain>
    </source>
</reference>
<dbReference type="PANTHER" id="PTHR38761:SF1">
    <property type="entry name" value="GLUTAMATE--CYSTEINE LIGASE"/>
    <property type="match status" value="1"/>
</dbReference>
<evidence type="ECO:0000256" key="6">
    <source>
        <dbReference type="ARBA" id="ARBA00022840"/>
    </source>
</evidence>
<evidence type="ECO:0000256" key="2">
    <source>
        <dbReference type="ARBA" id="ARBA00008772"/>
    </source>
</evidence>
<dbReference type="Gene3D" id="3.30.590.20">
    <property type="match status" value="1"/>
</dbReference>
<organism evidence="11 12">
    <name type="scientific">Halomonas cibimaris</name>
    <dbReference type="NCBI Taxonomy" id="657012"/>
    <lineage>
        <taxon>Bacteria</taxon>
        <taxon>Pseudomonadati</taxon>
        <taxon>Pseudomonadota</taxon>
        <taxon>Gammaproteobacteria</taxon>
        <taxon>Oceanospirillales</taxon>
        <taxon>Halomonadaceae</taxon>
        <taxon>Halomonas</taxon>
    </lineage>
</organism>
<keyword evidence="6 8" id="KW-0067">ATP-binding</keyword>
<dbReference type="PANTHER" id="PTHR38761">
    <property type="entry name" value="GLUTAMATE--CYSTEINE LIGASE"/>
    <property type="match status" value="1"/>
</dbReference>
<dbReference type="NCBIfam" id="TIGR01434">
    <property type="entry name" value="glu_cys_ligase"/>
    <property type="match status" value="1"/>
</dbReference>
<evidence type="ECO:0000313" key="12">
    <source>
        <dbReference type="Proteomes" id="UP001500133"/>
    </source>
</evidence>
<dbReference type="SUPFAM" id="SSF55931">
    <property type="entry name" value="Glutamine synthetase/guanido kinase"/>
    <property type="match status" value="1"/>
</dbReference>
<evidence type="ECO:0000256" key="4">
    <source>
        <dbReference type="ARBA" id="ARBA00022684"/>
    </source>
</evidence>
<evidence type="ECO:0000256" key="9">
    <source>
        <dbReference type="RuleBase" id="RU004391"/>
    </source>
</evidence>
<proteinExistence type="inferred from homology"/>
<comment type="caution">
    <text evidence="11">The sequence shown here is derived from an EMBL/GenBank/DDBJ whole genome shotgun (WGS) entry which is preliminary data.</text>
</comment>
<comment type="catalytic activity">
    <reaction evidence="7 8 9">
        <text>L-cysteine + L-glutamate + ATP = gamma-L-glutamyl-L-cysteine + ADP + phosphate + H(+)</text>
        <dbReference type="Rhea" id="RHEA:13285"/>
        <dbReference type="ChEBI" id="CHEBI:15378"/>
        <dbReference type="ChEBI" id="CHEBI:29985"/>
        <dbReference type="ChEBI" id="CHEBI:30616"/>
        <dbReference type="ChEBI" id="CHEBI:35235"/>
        <dbReference type="ChEBI" id="CHEBI:43474"/>
        <dbReference type="ChEBI" id="CHEBI:58173"/>
        <dbReference type="ChEBI" id="CHEBI:456216"/>
        <dbReference type="EC" id="6.3.2.2"/>
    </reaction>
</comment>
<evidence type="ECO:0000256" key="8">
    <source>
        <dbReference type="HAMAP-Rule" id="MF_00578"/>
    </source>
</evidence>
<feature type="domain" description="Glutamate--cysteine ligase" evidence="10">
    <location>
        <begin position="10"/>
        <end position="380"/>
    </location>
</feature>
<dbReference type="RefSeq" id="WP_344702359.1">
    <property type="nucleotide sequence ID" value="NZ_BAAAZT010000026.1"/>
</dbReference>
<evidence type="ECO:0000259" key="10">
    <source>
        <dbReference type="Pfam" id="PF04262"/>
    </source>
</evidence>
<name>A0ABP7LDP9_9GAMM</name>
<keyword evidence="12" id="KW-1185">Reference proteome</keyword>
<dbReference type="GO" id="GO:0016874">
    <property type="term" value="F:ligase activity"/>
    <property type="evidence" value="ECO:0007669"/>
    <property type="project" value="UniProtKB-KW"/>
</dbReference>
<dbReference type="EMBL" id="BAAAZT010000026">
    <property type="protein sequence ID" value="GAA3898931.1"/>
    <property type="molecule type" value="Genomic_DNA"/>
</dbReference>
<dbReference type="InterPro" id="IPR007370">
    <property type="entry name" value="Glu_cys_ligase"/>
</dbReference>
<dbReference type="InterPro" id="IPR006334">
    <property type="entry name" value="Glut_cys_ligase"/>
</dbReference>
<comment type="pathway">
    <text evidence="1 8 9">Sulfur metabolism; glutathione biosynthesis; glutathione from L-cysteine and L-glutamate: step 1/2.</text>
</comment>
<comment type="similarity">
    <text evidence="2 8">Belongs to the glutamate--cysteine ligase type 1 family. Type 1 subfamily.</text>
</comment>
<sequence>MTSPLTPRLAQLAASGLLPQLAHIRRGIEKEALRVTAGGVLAKTAHPPALGAALTHPYITTDYSESLLEFITPAGEQVDETLGFLEKLHRYTASQLDGEYLWPASMPCALQGNDSIPIAEYGSSRLGRMKHVYRRGLDVRYGRIMQSIAGIHYNFSLPDSFWQGYRRLLGSQDSLVEFRSAQYFALIRNFRRYGWLLLYLFGASPALSQSFMAGRPHRLAKLGKDTLYLPHATSLRMSGLGYQNDAQATLNISTNSLAEYSRDLDWALNTPHPRYSRIGVEVEGECRQLNDNILQLENEYYSDIRPKRVTRAEETPLQAMAAQGVEYIEVRNLDINPFLPLGIDETQVRLLDTFLLFCLLQDSPSITAEEQQRLRKNQIRVAENGRNVGLLLETTAGEISLLEWSNRLFANLTEIAQLLDKAGQGHVRAVTHFSALLRHPELTPSARMLKQLQGKDYHSAMLMQAARLTEQWRSSPLDSHQYRYHRRLAIDSLTEQARLETV</sequence>
<dbReference type="Pfam" id="PF04262">
    <property type="entry name" value="Glu_cys_ligase"/>
    <property type="match status" value="1"/>
</dbReference>
<keyword evidence="4 8" id="KW-0317">Glutathione biosynthesis</keyword>
<keyword evidence="5 8" id="KW-0547">Nucleotide-binding</keyword>
<dbReference type="Proteomes" id="UP001500133">
    <property type="component" value="Unassembled WGS sequence"/>
</dbReference>